<dbReference type="EMBL" id="AP025739">
    <property type="protein sequence ID" value="BDI34432.1"/>
    <property type="molecule type" value="Genomic_DNA"/>
</dbReference>
<dbReference type="Proteomes" id="UP000287394">
    <property type="component" value="Chromosome"/>
</dbReference>
<evidence type="ECO:0000313" key="3">
    <source>
        <dbReference type="EMBL" id="BDI34432.1"/>
    </source>
</evidence>
<keyword evidence="4" id="KW-1185">Reference proteome</keyword>
<proteinExistence type="predicted"/>
<evidence type="ECO:0000313" key="4">
    <source>
        <dbReference type="Proteomes" id="UP000287394"/>
    </source>
</evidence>
<accession>A0A402CQX9</accession>
<evidence type="ECO:0000259" key="1">
    <source>
        <dbReference type="Pfam" id="PF09413"/>
    </source>
</evidence>
<name>A0A402CQX9_9BACT</name>
<evidence type="ECO:0000259" key="2">
    <source>
        <dbReference type="Pfam" id="PF24463"/>
    </source>
</evidence>
<gene>
    <name evidence="3" type="ORF">CCAX7_64830</name>
</gene>
<feature type="domain" description="DUF2007" evidence="1">
    <location>
        <begin position="1"/>
        <end position="67"/>
    </location>
</feature>
<dbReference type="OrthoDB" id="9814654at2"/>
<feature type="domain" description="DUF7577" evidence="2">
    <location>
        <begin position="77"/>
        <end position="99"/>
    </location>
</feature>
<sequence>MIKVFTSPYIMDVEVVRGELESQGIATRLNHEFIRGQTNMAGFADIWPEVWVVNESDAPEAARIIARGKTPTEAPDWTCPQCGEEVEGQFTSCWNCGHDRPA</sequence>
<dbReference type="KEGG" id="ccot:CCAX7_64830"/>
<dbReference type="Pfam" id="PF24463">
    <property type="entry name" value="DUF7577"/>
    <property type="match status" value="1"/>
</dbReference>
<dbReference type="AlphaFoldDB" id="A0A402CQX9"/>
<dbReference type="Pfam" id="PF09413">
    <property type="entry name" value="DUF2007"/>
    <property type="match status" value="1"/>
</dbReference>
<dbReference type="InterPro" id="IPR055999">
    <property type="entry name" value="DUF7577"/>
</dbReference>
<dbReference type="RefSeq" id="WP_119319799.1">
    <property type="nucleotide sequence ID" value="NZ_AP025739.1"/>
</dbReference>
<protein>
    <submittedName>
        <fullName evidence="3">Uncharacterized protein</fullName>
    </submittedName>
</protein>
<organism evidence="3 4">
    <name type="scientific">Capsulimonas corticalis</name>
    <dbReference type="NCBI Taxonomy" id="2219043"/>
    <lineage>
        <taxon>Bacteria</taxon>
        <taxon>Bacillati</taxon>
        <taxon>Armatimonadota</taxon>
        <taxon>Armatimonadia</taxon>
        <taxon>Capsulimonadales</taxon>
        <taxon>Capsulimonadaceae</taxon>
        <taxon>Capsulimonas</taxon>
    </lineage>
</organism>
<dbReference type="InterPro" id="IPR018551">
    <property type="entry name" value="DUF2007"/>
</dbReference>
<reference evidence="3 4" key="1">
    <citation type="journal article" date="2019" name="Int. J. Syst. Evol. Microbiol.">
        <title>Capsulimonas corticalis gen. nov., sp. nov., an aerobic capsulated bacterium, of a novel bacterial order, Capsulimonadales ord. nov., of the class Armatimonadia of the phylum Armatimonadetes.</title>
        <authorList>
            <person name="Li J."/>
            <person name="Kudo C."/>
            <person name="Tonouchi A."/>
        </authorList>
    </citation>
    <scope>NUCLEOTIDE SEQUENCE [LARGE SCALE GENOMIC DNA]</scope>
    <source>
        <strain evidence="3 4">AX-7</strain>
    </source>
</reference>